<dbReference type="InterPro" id="IPR003018">
    <property type="entry name" value="GAF"/>
</dbReference>
<evidence type="ECO:0000256" key="5">
    <source>
        <dbReference type="ARBA" id="ARBA00022777"/>
    </source>
</evidence>
<evidence type="ECO:0000256" key="2">
    <source>
        <dbReference type="ARBA" id="ARBA00012438"/>
    </source>
</evidence>
<proteinExistence type="predicted"/>
<name>A0AAU8RSS6_9FLAO</name>
<dbReference type="InterPro" id="IPR036890">
    <property type="entry name" value="HATPase_C_sf"/>
</dbReference>
<dbReference type="Proteomes" id="UP000030786">
    <property type="component" value="Chromosome"/>
</dbReference>
<evidence type="ECO:0000313" key="8">
    <source>
        <dbReference type="Proteomes" id="UP000030786"/>
    </source>
</evidence>
<dbReference type="GeneID" id="78062881"/>
<dbReference type="EC" id="2.7.13.3" evidence="2"/>
<dbReference type="InterPro" id="IPR003661">
    <property type="entry name" value="HisK_dim/P_dom"/>
</dbReference>
<evidence type="ECO:0000256" key="4">
    <source>
        <dbReference type="ARBA" id="ARBA00022679"/>
    </source>
</evidence>
<dbReference type="KEGG" id="cbat:M666_19445"/>
<protein>
    <recommendedName>
        <fullName evidence="2">histidine kinase</fullName>
        <ecNumber evidence="2">2.7.13.3</ecNumber>
    </recommendedName>
</protein>
<comment type="catalytic activity">
    <reaction evidence="1">
        <text>ATP + protein L-histidine = ADP + protein N-phospho-L-histidine.</text>
        <dbReference type="EC" id="2.7.13.3"/>
    </reaction>
</comment>
<dbReference type="PANTHER" id="PTHR43304">
    <property type="entry name" value="PHYTOCHROME-LIKE PROTEIN CPH1"/>
    <property type="match status" value="1"/>
</dbReference>
<dbReference type="CDD" id="cd00082">
    <property type="entry name" value="HisKA"/>
    <property type="match status" value="1"/>
</dbReference>
<dbReference type="Gene3D" id="1.10.287.130">
    <property type="match status" value="1"/>
</dbReference>
<keyword evidence="5" id="KW-0418">Kinase</keyword>
<dbReference type="PANTHER" id="PTHR43304:SF1">
    <property type="entry name" value="PAC DOMAIN-CONTAINING PROTEIN"/>
    <property type="match status" value="1"/>
</dbReference>
<dbReference type="RefSeq" id="WP_029445551.1">
    <property type="nucleotide sequence ID" value="NZ_CP009976.1"/>
</dbReference>
<dbReference type="Pfam" id="PF00512">
    <property type="entry name" value="HisKA"/>
    <property type="match status" value="1"/>
</dbReference>
<keyword evidence="3" id="KW-0597">Phosphoprotein</keyword>
<dbReference type="Gene3D" id="3.30.450.40">
    <property type="match status" value="1"/>
</dbReference>
<dbReference type="InterPro" id="IPR004358">
    <property type="entry name" value="Sig_transdc_His_kin-like_C"/>
</dbReference>
<dbReference type="SMART" id="SM00388">
    <property type="entry name" value="HisKA"/>
    <property type="match status" value="1"/>
</dbReference>
<dbReference type="SMART" id="SM00387">
    <property type="entry name" value="HATPase_c"/>
    <property type="match status" value="1"/>
</dbReference>
<dbReference type="AlphaFoldDB" id="A0AAU8RSS6"/>
<dbReference type="EMBL" id="CP009976">
    <property type="protein sequence ID" value="AIZ43533.1"/>
    <property type="molecule type" value="Genomic_DNA"/>
</dbReference>
<dbReference type="Pfam" id="PF01590">
    <property type="entry name" value="GAF"/>
    <property type="match status" value="1"/>
</dbReference>
<dbReference type="InterPro" id="IPR036097">
    <property type="entry name" value="HisK_dim/P_sf"/>
</dbReference>
<evidence type="ECO:0000259" key="6">
    <source>
        <dbReference type="PROSITE" id="PS50109"/>
    </source>
</evidence>
<accession>A0AAU8RSS6</accession>
<feature type="domain" description="Histidine kinase" evidence="6">
    <location>
        <begin position="176"/>
        <end position="403"/>
    </location>
</feature>
<dbReference type="PRINTS" id="PR00344">
    <property type="entry name" value="BCTRLSENSOR"/>
</dbReference>
<dbReference type="PROSITE" id="PS50109">
    <property type="entry name" value="HIS_KIN"/>
    <property type="match status" value="1"/>
</dbReference>
<dbReference type="SUPFAM" id="SSF47384">
    <property type="entry name" value="Homodimeric domain of signal transducing histidine kinase"/>
    <property type="match status" value="1"/>
</dbReference>
<dbReference type="SUPFAM" id="SSF55781">
    <property type="entry name" value="GAF domain-like"/>
    <property type="match status" value="1"/>
</dbReference>
<reference evidence="7 8" key="1">
    <citation type="journal article" date="2014" name="Environ. Microbiol.">
        <title>Contrasting genomic patterns and infection strategies of two co-existing Bacteroidetes podovirus genera.</title>
        <authorList>
            <person name="Holmfeldt K."/>
            <person name="Howard-Varona C."/>
            <person name="Solonenko N."/>
            <person name="Sullivan M.B."/>
        </authorList>
    </citation>
    <scope>NUCLEOTIDE SEQUENCE [LARGE SCALE GENOMIC DNA]</scope>
    <source>
        <strain evidence="7 8">18</strain>
    </source>
</reference>
<organism evidence="7 8">
    <name type="scientific">Cellulophaga baltica 18</name>
    <dbReference type="NCBI Taxonomy" id="1348584"/>
    <lineage>
        <taxon>Bacteria</taxon>
        <taxon>Pseudomonadati</taxon>
        <taxon>Bacteroidota</taxon>
        <taxon>Flavobacteriia</taxon>
        <taxon>Flavobacteriales</taxon>
        <taxon>Flavobacteriaceae</taxon>
        <taxon>Cellulophaga</taxon>
    </lineage>
</organism>
<dbReference type="InterPro" id="IPR003594">
    <property type="entry name" value="HATPase_dom"/>
</dbReference>
<sequence>MKNYQRDIDDIQSINVIPKILNVISESTGLGFVAVARVTTDNWLTCGVLDNLNFGLLPGDELKVESTICHEVRQAKQLVVIDDVGTDAYYRDHHTPKIYGFKSYISVPIFRNNGNFFGTLCALDPKPNKLDNSKVVGMFTLYAELISFHLDAIETLREKNKEITTKNHQLATYDFVSSHDLQEPLRKIQMFCSLIREKETQKLTEPVKGYFNKIESAAKRMRHILKDLLEYSEVKELSDRYKFTNLSKVILRTKDRLATEITTSKATLLTEDLYSLKIIPSQIEQLFYCLLMNSITFRSLDRKLVIKIANTIGKGQDFGFEDPESQITYCEIIIQDNGKGFDAVHNEKIFGMFQQLEPSVDERSTGIGLAISKRIVENHQGKIIASGVRNKGATFKIYLPIEE</sequence>
<dbReference type="Pfam" id="PF02518">
    <property type="entry name" value="HATPase_c"/>
    <property type="match status" value="1"/>
</dbReference>
<dbReference type="Gene3D" id="3.30.565.10">
    <property type="entry name" value="Histidine kinase-like ATPase, C-terminal domain"/>
    <property type="match status" value="1"/>
</dbReference>
<dbReference type="SMART" id="SM00065">
    <property type="entry name" value="GAF"/>
    <property type="match status" value="1"/>
</dbReference>
<gene>
    <name evidence="7" type="ORF">M666_19445</name>
</gene>
<dbReference type="GO" id="GO:0000155">
    <property type="term" value="F:phosphorelay sensor kinase activity"/>
    <property type="evidence" value="ECO:0007669"/>
    <property type="project" value="InterPro"/>
</dbReference>
<dbReference type="InterPro" id="IPR052162">
    <property type="entry name" value="Sensor_kinase/Photoreceptor"/>
</dbReference>
<evidence type="ECO:0000256" key="3">
    <source>
        <dbReference type="ARBA" id="ARBA00022553"/>
    </source>
</evidence>
<keyword evidence="4" id="KW-0808">Transferase</keyword>
<dbReference type="InterPro" id="IPR005467">
    <property type="entry name" value="His_kinase_dom"/>
</dbReference>
<dbReference type="SUPFAM" id="SSF55874">
    <property type="entry name" value="ATPase domain of HSP90 chaperone/DNA topoisomerase II/histidine kinase"/>
    <property type="match status" value="1"/>
</dbReference>
<dbReference type="InterPro" id="IPR029016">
    <property type="entry name" value="GAF-like_dom_sf"/>
</dbReference>
<evidence type="ECO:0000313" key="7">
    <source>
        <dbReference type="EMBL" id="AIZ43533.1"/>
    </source>
</evidence>
<evidence type="ECO:0000256" key="1">
    <source>
        <dbReference type="ARBA" id="ARBA00000085"/>
    </source>
</evidence>